<organism evidence="2 3">
    <name type="scientific">Cuscuta campestris</name>
    <dbReference type="NCBI Taxonomy" id="132261"/>
    <lineage>
        <taxon>Eukaryota</taxon>
        <taxon>Viridiplantae</taxon>
        <taxon>Streptophyta</taxon>
        <taxon>Embryophyta</taxon>
        <taxon>Tracheophyta</taxon>
        <taxon>Spermatophyta</taxon>
        <taxon>Magnoliopsida</taxon>
        <taxon>eudicotyledons</taxon>
        <taxon>Gunneridae</taxon>
        <taxon>Pentapetalae</taxon>
        <taxon>asterids</taxon>
        <taxon>lamiids</taxon>
        <taxon>Solanales</taxon>
        <taxon>Convolvulaceae</taxon>
        <taxon>Cuscuteae</taxon>
        <taxon>Cuscuta</taxon>
        <taxon>Cuscuta subgen. Grammica</taxon>
        <taxon>Cuscuta sect. Cleistogrammica</taxon>
    </lineage>
</organism>
<dbReference type="AlphaFoldDB" id="A0A484KJ55"/>
<reference evidence="2 3" key="1">
    <citation type="submission" date="2018-04" db="EMBL/GenBank/DDBJ databases">
        <authorList>
            <person name="Vogel A."/>
        </authorList>
    </citation>
    <scope>NUCLEOTIDE SEQUENCE [LARGE SCALE GENOMIC DNA]</scope>
</reference>
<dbReference type="PANTHER" id="PTHR33730">
    <property type="entry name" value="OS05G0542732 PROTEIN-RELATED"/>
    <property type="match status" value="1"/>
</dbReference>
<protein>
    <recommendedName>
        <fullName evidence="4">MAPK kinase substrate protein</fullName>
    </recommendedName>
</protein>
<dbReference type="InterPro" id="IPR031421">
    <property type="entry name" value="DUF4666"/>
</dbReference>
<keyword evidence="3" id="KW-1185">Reference proteome</keyword>
<evidence type="ECO:0000256" key="1">
    <source>
        <dbReference type="SAM" id="MobiDB-lite"/>
    </source>
</evidence>
<dbReference type="EMBL" id="OOIL02000262">
    <property type="protein sequence ID" value="VFQ63109.1"/>
    <property type="molecule type" value="Genomic_DNA"/>
</dbReference>
<sequence>MMILDRGGDPFFLSLKTSTLLRQRSALPRSEISFRRQGSSGLVWDDKLLSGDPKAETSANPAGGGYLRRSRSSGSRGFRSSADLKPSCDPPSPKVSGCCICCGVFGRKPGDPKMPRKSANRHV</sequence>
<evidence type="ECO:0000313" key="2">
    <source>
        <dbReference type="EMBL" id="VFQ63109.1"/>
    </source>
</evidence>
<name>A0A484KJ55_9ASTE</name>
<proteinExistence type="predicted"/>
<dbReference type="OrthoDB" id="1652626at2759"/>
<feature type="compositionally biased region" description="Low complexity" evidence="1">
    <location>
        <begin position="72"/>
        <end position="81"/>
    </location>
</feature>
<feature type="region of interest" description="Disordered" evidence="1">
    <location>
        <begin position="50"/>
        <end position="94"/>
    </location>
</feature>
<dbReference type="Proteomes" id="UP000595140">
    <property type="component" value="Unassembled WGS sequence"/>
</dbReference>
<evidence type="ECO:0008006" key="4">
    <source>
        <dbReference type="Google" id="ProtNLM"/>
    </source>
</evidence>
<accession>A0A484KJ55</accession>
<dbReference type="Pfam" id="PF15697">
    <property type="entry name" value="DUF4666"/>
    <property type="match status" value="2"/>
</dbReference>
<evidence type="ECO:0000313" key="3">
    <source>
        <dbReference type="Proteomes" id="UP000595140"/>
    </source>
</evidence>
<gene>
    <name evidence="2" type="ORF">CCAM_LOCUS4885</name>
</gene>